<dbReference type="Pfam" id="PF21105">
    <property type="entry name" value="DyP_N"/>
    <property type="match status" value="1"/>
</dbReference>
<evidence type="ECO:0000256" key="5">
    <source>
        <dbReference type="ARBA" id="ARBA00022729"/>
    </source>
</evidence>
<dbReference type="InterPro" id="IPR011008">
    <property type="entry name" value="Dimeric_a/b-barrel"/>
</dbReference>
<evidence type="ECO:0000259" key="9">
    <source>
        <dbReference type="Pfam" id="PF20628"/>
    </source>
</evidence>
<evidence type="ECO:0000256" key="1">
    <source>
        <dbReference type="ARBA" id="ARBA00001970"/>
    </source>
</evidence>
<reference evidence="11" key="1">
    <citation type="journal article" date="2021" name="IMA Fungus">
        <title>Genomic characterization of three marine fungi, including Emericellopsis atlantica sp. nov. with signatures of a generalist lifestyle and marine biomass degradation.</title>
        <authorList>
            <person name="Hagestad O.C."/>
            <person name="Hou L."/>
            <person name="Andersen J.H."/>
            <person name="Hansen E.H."/>
            <person name="Altermark B."/>
            <person name="Li C."/>
            <person name="Kuhnert E."/>
            <person name="Cox R.J."/>
            <person name="Crous P.W."/>
            <person name="Spatafora J.W."/>
            <person name="Lail K."/>
            <person name="Amirebrahimi M."/>
            <person name="Lipzen A."/>
            <person name="Pangilinan J."/>
            <person name="Andreopoulos W."/>
            <person name="Hayes R.D."/>
            <person name="Ng V."/>
            <person name="Grigoriev I.V."/>
            <person name="Jackson S.A."/>
            <person name="Sutton T.D.S."/>
            <person name="Dobson A.D.W."/>
            <person name="Rama T."/>
        </authorList>
    </citation>
    <scope>NUCLEOTIDE SEQUENCE</scope>
    <source>
        <strain evidence="11">TRa018bII</strain>
    </source>
</reference>
<evidence type="ECO:0000256" key="6">
    <source>
        <dbReference type="ARBA" id="ARBA00023002"/>
    </source>
</evidence>
<evidence type="ECO:0000313" key="11">
    <source>
        <dbReference type="EMBL" id="KAG9239578.1"/>
    </source>
</evidence>
<dbReference type="InterPro" id="IPR049509">
    <property type="entry name" value="DyP_N"/>
</dbReference>
<evidence type="ECO:0000256" key="8">
    <source>
        <dbReference type="ARBA" id="ARBA00025737"/>
    </source>
</evidence>
<accession>A0A9P8CA66</accession>
<name>A0A9P8CA66_9HELO</name>
<dbReference type="GO" id="GO:0005829">
    <property type="term" value="C:cytosol"/>
    <property type="evidence" value="ECO:0007669"/>
    <property type="project" value="TreeGrafter"/>
</dbReference>
<evidence type="ECO:0000259" key="10">
    <source>
        <dbReference type="Pfam" id="PF21105"/>
    </source>
</evidence>
<dbReference type="OrthoDB" id="3207336at2759"/>
<dbReference type="GO" id="GO:0046872">
    <property type="term" value="F:metal ion binding"/>
    <property type="evidence" value="ECO:0007669"/>
    <property type="project" value="UniProtKB-KW"/>
</dbReference>
<dbReference type="GO" id="GO:0004601">
    <property type="term" value="F:peroxidase activity"/>
    <property type="evidence" value="ECO:0007669"/>
    <property type="project" value="UniProtKB-KW"/>
</dbReference>
<evidence type="ECO:0000256" key="7">
    <source>
        <dbReference type="ARBA" id="ARBA00023004"/>
    </source>
</evidence>
<dbReference type="PANTHER" id="PTHR30521">
    <property type="entry name" value="DEFERROCHELATASE/PEROXIDASE"/>
    <property type="match status" value="1"/>
</dbReference>
<evidence type="ECO:0000256" key="3">
    <source>
        <dbReference type="ARBA" id="ARBA00022617"/>
    </source>
</evidence>
<dbReference type="SUPFAM" id="SSF54909">
    <property type="entry name" value="Dimeric alpha+beta barrel"/>
    <property type="match status" value="1"/>
</dbReference>
<dbReference type="PROSITE" id="PS51404">
    <property type="entry name" value="DYP_PEROXIDASE"/>
    <property type="match status" value="1"/>
</dbReference>
<keyword evidence="3" id="KW-0349">Heme</keyword>
<dbReference type="Pfam" id="PF20628">
    <property type="entry name" value="Dyp_perox_C"/>
    <property type="match status" value="1"/>
</dbReference>
<keyword evidence="5" id="KW-0732">Signal</keyword>
<gene>
    <name evidence="11" type="ORF">BJ875DRAFT_491421</name>
</gene>
<evidence type="ECO:0000256" key="4">
    <source>
        <dbReference type="ARBA" id="ARBA00022723"/>
    </source>
</evidence>
<feature type="domain" description="DyP dimeric alpha+beta barrel" evidence="10">
    <location>
        <begin position="9"/>
        <end position="181"/>
    </location>
</feature>
<keyword evidence="2 11" id="KW-0575">Peroxidase</keyword>
<proteinExistence type="inferred from homology"/>
<dbReference type="AlphaFoldDB" id="A0A9P8CA66"/>
<dbReference type="Proteomes" id="UP000824998">
    <property type="component" value="Unassembled WGS sequence"/>
</dbReference>
<keyword evidence="12" id="KW-1185">Reference proteome</keyword>
<dbReference type="GO" id="GO:0020037">
    <property type="term" value="F:heme binding"/>
    <property type="evidence" value="ECO:0007669"/>
    <property type="project" value="InterPro"/>
</dbReference>
<comment type="similarity">
    <text evidence="8">Belongs to the DyP-type peroxidase family.</text>
</comment>
<comment type="cofactor">
    <cofactor evidence="1">
        <name>heme b</name>
        <dbReference type="ChEBI" id="CHEBI:60344"/>
    </cofactor>
</comment>
<sequence>MSAPFDLCNVQGDILTGLPKKVETYWFIQIKDCEVDDFRQRLSHIVPLITSCAQTDVDRSKCAQHKKKGELLTLSGVNIAFSKKGLCKIGITEPLSNDIESETQVHKDPFEHGMRETASKLNDRTEGDSNTWFPEFKQDIHCLVFITGDCQHSVDHTFASIKHIFGHTITEIKTVTGTVRPGDQEAHEHFGYLDGVSQPAIKGVHDDPLPGGKGQKEPLDQGVILLKRDGDEQKESRPDWTLDGSFLAFRYLSQLVPEFQDFIDSNNPCGAEDDFLGAQLVGRWKSGAPIVLAPHSDNPKLGKDRDANNNFDYDIHSQKICPFVAHTRKTNPRADLDGPTKNRILRRGITFGPEVTKEEKKNKCTDPANDRGLLFKCYQSNIKNGFEFIQNSWANNPTFPFLKFNPGPPTSVDPKPGFGNGEGEGPGFDPIIGQAVDGGERLIDIKGGNGHRGKIGLPTEWVISKGGEYFFSPSISTLRDVFAVRGHGDL</sequence>
<dbReference type="EMBL" id="MU251357">
    <property type="protein sequence ID" value="KAG9239578.1"/>
    <property type="molecule type" value="Genomic_DNA"/>
</dbReference>
<keyword evidence="4" id="KW-0479">Metal-binding</keyword>
<dbReference type="InterPro" id="IPR006314">
    <property type="entry name" value="Dyp_peroxidase"/>
</dbReference>
<comment type="caution">
    <text evidence="11">The sequence shown here is derived from an EMBL/GenBank/DDBJ whole genome shotgun (WGS) entry which is preliminary data.</text>
</comment>
<protein>
    <submittedName>
        <fullName evidence="11">Peroxidase TAP</fullName>
    </submittedName>
</protein>
<dbReference type="InterPro" id="IPR048328">
    <property type="entry name" value="Dyp_perox_C"/>
</dbReference>
<keyword evidence="7" id="KW-0408">Iron</keyword>
<keyword evidence="6" id="KW-0560">Oxidoreductase</keyword>
<organism evidence="11 12">
    <name type="scientific">Amylocarpus encephaloides</name>
    <dbReference type="NCBI Taxonomy" id="45428"/>
    <lineage>
        <taxon>Eukaryota</taxon>
        <taxon>Fungi</taxon>
        <taxon>Dikarya</taxon>
        <taxon>Ascomycota</taxon>
        <taxon>Pezizomycotina</taxon>
        <taxon>Leotiomycetes</taxon>
        <taxon>Helotiales</taxon>
        <taxon>Helotiales incertae sedis</taxon>
        <taxon>Amylocarpus</taxon>
    </lineage>
</organism>
<dbReference type="NCBIfam" id="TIGR01413">
    <property type="entry name" value="Dyp_perox_fam"/>
    <property type="match status" value="1"/>
</dbReference>
<evidence type="ECO:0000313" key="12">
    <source>
        <dbReference type="Proteomes" id="UP000824998"/>
    </source>
</evidence>
<feature type="domain" description="Dyp-type peroxidase C-terminal" evidence="9">
    <location>
        <begin position="301"/>
        <end position="393"/>
    </location>
</feature>
<evidence type="ECO:0000256" key="2">
    <source>
        <dbReference type="ARBA" id="ARBA00022559"/>
    </source>
</evidence>
<dbReference type="PANTHER" id="PTHR30521:SF4">
    <property type="entry name" value="DEFERROCHELATASE"/>
    <property type="match status" value="1"/>
</dbReference>